<accession>A0ACC1HK96</accession>
<proteinExistence type="predicted"/>
<evidence type="ECO:0000313" key="2">
    <source>
        <dbReference type="Proteomes" id="UP001145114"/>
    </source>
</evidence>
<dbReference type="EMBL" id="JAMZIH010005182">
    <property type="protein sequence ID" value="KAJ1675761.1"/>
    <property type="molecule type" value="Genomic_DNA"/>
</dbReference>
<name>A0ACC1HK96_9FUNG</name>
<keyword evidence="2" id="KW-1185">Reference proteome</keyword>
<gene>
    <name evidence="1" type="ORF">EV182_000638</name>
</gene>
<sequence>MAGVDLEDNGGTEMMGKLDEAMRSLVDSSKYIEIHRDMLDEYIRSNSIPSDDASKEYTDKASRALQAYNESTNTSKYASNEAYRSFREEVWEVNHPDDPLPSLFPDDPDNEGEEGDGEELVVAAAKISLKCPLTASWLEEPVTNNVCGHNYSKEAVLNHIRSNLAPNKALERRVERHIRKLEEENLRSQSQYTLIM</sequence>
<evidence type="ECO:0000313" key="1">
    <source>
        <dbReference type="EMBL" id="KAJ1675761.1"/>
    </source>
</evidence>
<comment type="caution">
    <text evidence="1">The sequence shown here is derived from an EMBL/GenBank/DDBJ whole genome shotgun (WGS) entry which is preliminary data.</text>
</comment>
<dbReference type="Proteomes" id="UP001145114">
    <property type="component" value="Unassembled WGS sequence"/>
</dbReference>
<reference evidence="1" key="1">
    <citation type="submission" date="2022-06" db="EMBL/GenBank/DDBJ databases">
        <title>Phylogenomic reconstructions and comparative analyses of Kickxellomycotina fungi.</title>
        <authorList>
            <person name="Reynolds N.K."/>
            <person name="Stajich J.E."/>
            <person name="Barry K."/>
            <person name="Grigoriev I.V."/>
            <person name="Crous P."/>
            <person name="Smith M.E."/>
        </authorList>
    </citation>
    <scope>NUCLEOTIDE SEQUENCE</scope>
    <source>
        <strain evidence="1">RSA 2271</strain>
    </source>
</reference>
<protein>
    <submittedName>
        <fullName evidence="1">Uncharacterized protein</fullName>
    </submittedName>
</protein>
<organism evidence="1 2">
    <name type="scientific">Spiromyces aspiralis</name>
    <dbReference type="NCBI Taxonomy" id="68401"/>
    <lineage>
        <taxon>Eukaryota</taxon>
        <taxon>Fungi</taxon>
        <taxon>Fungi incertae sedis</taxon>
        <taxon>Zoopagomycota</taxon>
        <taxon>Kickxellomycotina</taxon>
        <taxon>Kickxellomycetes</taxon>
        <taxon>Kickxellales</taxon>
        <taxon>Kickxellaceae</taxon>
        <taxon>Spiromyces</taxon>
    </lineage>
</organism>